<dbReference type="AlphaFoldDB" id="A0A8J2P5P2"/>
<dbReference type="Proteomes" id="UP000708208">
    <property type="component" value="Unassembled WGS sequence"/>
</dbReference>
<evidence type="ECO:0000313" key="2">
    <source>
        <dbReference type="Proteomes" id="UP000708208"/>
    </source>
</evidence>
<reference evidence="1" key="1">
    <citation type="submission" date="2021-06" db="EMBL/GenBank/DDBJ databases">
        <authorList>
            <person name="Hodson N. C."/>
            <person name="Mongue J. A."/>
            <person name="Jaron S. K."/>
        </authorList>
    </citation>
    <scope>NUCLEOTIDE SEQUENCE</scope>
</reference>
<proteinExistence type="predicted"/>
<gene>
    <name evidence="1" type="ORF">AFUS01_LOCUS15560</name>
</gene>
<sequence length="99" mass="11196">MALIIFVTVSTTFLRLFGDVLVILLCSVLQEFLRRIQADIHICSKSTDIGETSYKIWLLIRFVSFGVTSKSGKSNRGGYSCFIEKHAKRGCFDRGKHGY</sequence>
<accession>A0A8J2P5P2</accession>
<dbReference type="EMBL" id="CAJVCH010138499">
    <property type="protein sequence ID" value="CAG7726662.1"/>
    <property type="molecule type" value="Genomic_DNA"/>
</dbReference>
<name>A0A8J2P5P2_9HEXA</name>
<comment type="caution">
    <text evidence="1">The sequence shown here is derived from an EMBL/GenBank/DDBJ whole genome shotgun (WGS) entry which is preliminary data.</text>
</comment>
<keyword evidence="2" id="KW-1185">Reference proteome</keyword>
<evidence type="ECO:0000313" key="1">
    <source>
        <dbReference type="EMBL" id="CAG7726662.1"/>
    </source>
</evidence>
<organism evidence="1 2">
    <name type="scientific">Allacma fusca</name>
    <dbReference type="NCBI Taxonomy" id="39272"/>
    <lineage>
        <taxon>Eukaryota</taxon>
        <taxon>Metazoa</taxon>
        <taxon>Ecdysozoa</taxon>
        <taxon>Arthropoda</taxon>
        <taxon>Hexapoda</taxon>
        <taxon>Collembola</taxon>
        <taxon>Symphypleona</taxon>
        <taxon>Sminthuridae</taxon>
        <taxon>Allacma</taxon>
    </lineage>
</organism>
<protein>
    <submittedName>
        <fullName evidence="1">Uncharacterized protein</fullName>
    </submittedName>
</protein>